<dbReference type="AlphaFoldDB" id="A0A1T4WH49"/>
<name>A0A1T4WH49_9BACT</name>
<gene>
    <name evidence="7" type="ORF">SAMN02745704_00853</name>
</gene>
<dbReference type="PANTHER" id="PTHR43673:SF10">
    <property type="entry name" value="NADH DEHYDROGENASE_NAD(P)H NITROREDUCTASE XCC3605-RELATED"/>
    <property type="match status" value="1"/>
</dbReference>
<dbReference type="RefSeq" id="WP_078716435.1">
    <property type="nucleotide sequence ID" value="NZ_FUYC01000003.1"/>
</dbReference>
<dbReference type="InterPro" id="IPR017900">
    <property type="entry name" value="4Fe4S_Fe_S_CS"/>
</dbReference>
<dbReference type="SUPFAM" id="SSF54862">
    <property type="entry name" value="4Fe-4S ferredoxins"/>
    <property type="match status" value="1"/>
</dbReference>
<dbReference type="GO" id="GO:0051536">
    <property type="term" value="F:iron-sulfur cluster binding"/>
    <property type="evidence" value="ECO:0007669"/>
    <property type="project" value="UniProtKB-KW"/>
</dbReference>
<dbReference type="InterPro" id="IPR029479">
    <property type="entry name" value="Nitroreductase"/>
</dbReference>
<dbReference type="Gene3D" id="3.40.109.10">
    <property type="entry name" value="NADH Oxidase"/>
    <property type="match status" value="1"/>
</dbReference>
<keyword evidence="4" id="KW-0408">Iron</keyword>
<dbReference type="GO" id="GO:0046872">
    <property type="term" value="F:metal ion binding"/>
    <property type="evidence" value="ECO:0007669"/>
    <property type="project" value="UniProtKB-KW"/>
</dbReference>
<dbReference type="Pfam" id="PF00881">
    <property type="entry name" value="Nitroreductase"/>
    <property type="match status" value="1"/>
</dbReference>
<dbReference type="EMBL" id="FUYC01000003">
    <property type="protein sequence ID" value="SKA76666.1"/>
    <property type="molecule type" value="Genomic_DNA"/>
</dbReference>
<accession>A0A1T4WH49</accession>
<dbReference type="PROSITE" id="PS51379">
    <property type="entry name" value="4FE4S_FER_2"/>
    <property type="match status" value="2"/>
</dbReference>
<dbReference type="Proteomes" id="UP000190027">
    <property type="component" value="Unassembled WGS sequence"/>
</dbReference>
<dbReference type="PANTHER" id="PTHR43673">
    <property type="entry name" value="NAD(P)H NITROREDUCTASE YDGI-RELATED"/>
    <property type="match status" value="1"/>
</dbReference>
<evidence type="ECO:0000256" key="3">
    <source>
        <dbReference type="ARBA" id="ARBA00023002"/>
    </source>
</evidence>
<evidence type="ECO:0000259" key="6">
    <source>
        <dbReference type="PROSITE" id="PS51379"/>
    </source>
</evidence>
<feature type="domain" description="4Fe-4S ferredoxin-type" evidence="6">
    <location>
        <begin position="39"/>
        <end position="69"/>
    </location>
</feature>
<reference evidence="7 8" key="1">
    <citation type="submission" date="2017-02" db="EMBL/GenBank/DDBJ databases">
        <authorList>
            <person name="Peterson S.W."/>
        </authorList>
    </citation>
    <scope>NUCLEOTIDE SEQUENCE [LARGE SCALE GENOMIC DNA]</scope>
    <source>
        <strain evidence="7 8">DSM 16080</strain>
    </source>
</reference>
<dbReference type="GO" id="GO:0016491">
    <property type="term" value="F:oxidoreductase activity"/>
    <property type="evidence" value="ECO:0007669"/>
    <property type="project" value="UniProtKB-KW"/>
</dbReference>
<dbReference type="Pfam" id="PF13187">
    <property type="entry name" value="Fer4_9"/>
    <property type="match status" value="1"/>
</dbReference>
<dbReference type="InterPro" id="IPR000415">
    <property type="entry name" value="Nitroreductase-like"/>
</dbReference>
<organism evidence="7 8">
    <name type="scientific">Paucidesulfovibrio gracilis DSM 16080</name>
    <dbReference type="NCBI Taxonomy" id="1121449"/>
    <lineage>
        <taxon>Bacteria</taxon>
        <taxon>Pseudomonadati</taxon>
        <taxon>Thermodesulfobacteriota</taxon>
        <taxon>Desulfovibrionia</taxon>
        <taxon>Desulfovibrionales</taxon>
        <taxon>Desulfovibrionaceae</taxon>
        <taxon>Paucidesulfovibrio</taxon>
    </lineage>
</organism>
<sequence>MTKHAQDLILVDREKCNRDCICELECPFDLIYYGEDGYPRLRRAAKKHCIACGHCVSVCPSQALDLKMLRLENCVPIDRKLQPAPEQVAQFLKSRRSIRTFKKKPVDRADLEWMLDVARYAPSAHNLQPVRWKIISDQNVIEQLTTCIVDWMDAHKLFPGVVRAWRTQHDDKVLRHAPHLVVAYAPIDGESPSADCSIACTYLELAGHSKGIGACWAGFLMNAVEHTDHINKVLNIPDGFRIYGALMLGYTKFRYYMIPERNPAQVDWI</sequence>
<evidence type="ECO:0000256" key="2">
    <source>
        <dbReference type="ARBA" id="ARBA00022723"/>
    </source>
</evidence>
<dbReference type="InterPro" id="IPR017896">
    <property type="entry name" value="4Fe4S_Fe-S-bd"/>
</dbReference>
<evidence type="ECO:0000256" key="4">
    <source>
        <dbReference type="ARBA" id="ARBA00023004"/>
    </source>
</evidence>
<dbReference type="CDD" id="cd02143">
    <property type="entry name" value="nitroreductase_FeS-like"/>
    <property type="match status" value="1"/>
</dbReference>
<dbReference type="Gene3D" id="3.30.70.20">
    <property type="match status" value="1"/>
</dbReference>
<evidence type="ECO:0000313" key="8">
    <source>
        <dbReference type="Proteomes" id="UP000190027"/>
    </source>
</evidence>
<evidence type="ECO:0000256" key="1">
    <source>
        <dbReference type="ARBA" id="ARBA00007118"/>
    </source>
</evidence>
<protein>
    <submittedName>
        <fullName evidence="7">Nitroreductase</fullName>
    </submittedName>
</protein>
<evidence type="ECO:0000256" key="5">
    <source>
        <dbReference type="ARBA" id="ARBA00023014"/>
    </source>
</evidence>
<keyword evidence="2" id="KW-0479">Metal-binding</keyword>
<proteinExistence type="inferred from homology"/>
<comment type="similarity">
    <text evidence="1">Belongs to the nitroreductase family.</text>
</comment>
<dbReference type="STRING" id="1121449.SAMN02745704_00853"/>
<dbReference type="PROSITE" id="PS00198">
    <property type="entry name" value="4FE4S_FER_1"/>
    <property type="match status" value="1"/>
</dbReference>
<keyword evidence="3" id="KW-0560">Oxidoreductase</keyword>
<keyword evidence="8" id="KW-1185">Reference proteome</keyword>
<dbReference type="OrthoDB" id="368873at2"/>
<keyword evidence="5" id="KW-0411">Iron-sulfur</keyword>
<dbReference type="SUPFAM" id="SSF55469">
    <property type="entry name" value="FMN-dependent nitroreductase-like"/>
    <property type="match status" value="1"/>
</dbReference>
<feature type="domain" description="4Fe-4S ferredoxin-type" evidence="6">
    <location>
        <begin position="7"/>
        <end position="36"/>
    </location>
</feature>
<evidence type="ECO:0000313" key="7">
    <source>
        <dbReference type="EMBL" id="SKA76666.1"/>
    </source>
</evidence>